<dbReference type="GO" id="GO:0005634">
    <property type="term" value="C:nucleus"/>
    <property type="evidence" value="ECO:0007669"/>
    <property type="project" value="UniProtKB-SubCell"/>
</dbReference>
<evidence type="ECO:0000256" key="6">
    <source>
        <dbReference type="SAM" id="MobiDB-lite"/>
    </source>
</evidence>
<keyword evidence="4" id="KW-0539">Nucleus</keyword>
<evidence type="ECO:0000256" key="1">
    <source>
        <dbReference type="ARBA" id="ARBA00004123"/>
    </source>
</evidence>
<dbReference type="InterPro" id="IPR036388">
    <property type="entry name" value="WH-like_DNA-bd_sf"/>
</dbReference>
<evidence type="ECO:0000256" key="3">
    <source>
        <dbReference type="ARBA" id="ARBA00023125"/>
    </source>
</evidence>
<feature type="compositionally biased region" description="Pro residues" evidence="6">
    <location>
        <begin position="91"/>
        <end position="108"/>
    </location>
</feature>
<dbReference type="InterPro" id="IPR036390">
    <property type="entry name" value="WH_DNA-bd_sf"/>
</dbReference>
<accession>A0A1B9GZE9</accession>
<dbReference type="EMBL" id="KI669495">
    <property type="protein sequence ID" value="OCF36374.1"/>
    <property type="molecule type" value="Genomic_DNA"/>
</dbReference>
<reference evidence="8 9" key="1">
    <citation type="submission" date="2013-07" db="EMBL/GenBank/DDBJ databases">
        <title>The Genome Sequence of Cryptococcus heveanensis BCC8398.</title>
        <authorList>
            <consortium name="The Broad Institute Genome Sequencing Platform"/>
            <person name="Cuomo C."/>
            <person name="Litvintseva A."/>
            <person name="Chen Y."/>
            <person name="Heitman J."/>
            <person name="Sun S."/>
            <person name="Springer D."/>
            <person name="Dromer F."/>
            <person name="Young S.K."/>
            <person name="Zeng Q."/>
            <person name="Gargeya S."/>
            <person name="Fitzgerald M."/>
            <person name="Abouelleil A."/>
            <person name="Alvarado L."/>
            <person name="Berlin A.M."/>
            <person name="Chapman S.B."/>
            <person name="Dewar J."/>
            <person name="Goldberg J."/>
            <person name="Griggs A."/>
            <person name="Gujja S."/>
            <person name="Hansen M."/>
            <person name="Howarth C."/>
            <person name="Imamovic A."/>
            <person name="Larimer J."/>
            <person name="McCowan C."/>
            <person name="Murphy C."/>
            <person name="Pearson M."/>
            <person name="Priest M."/>
            <person name="Roberts A."/>
            <person name="Saif S."/>
            <person name="Shea T."/>
            <person name="Sykes S."/>
            <person name="Wortman J."/>
            <person name="Nusbaum C."/>
            <person name="Birren B."/>
        </authorList>
    </citation>
    <scope>NUCLEOTIDE SEQUENCE [LARGE SCALE GENOMIC DNA]</scope>
    <source>
        <strain evidence="8 9">BCC8398</strain>
    </source>
</reference>
<feature type="compositionally biased region" description="Low complexity" evidence="6">
    <location>
        <begin position="16"/>
        <end position="27"/>
    </location>
</feature>
<comment type="similarity">
    <text evidence="2 5">Belongs to the HSF family.</text>
</comment>
<dbReference type="PANTHER" id="PTHR10015">
    <property type="entry name" value="HEAT SHOCK TRANSCRIPTION FACTOR"/>
    <property type="match status" value="1"/>
</dbReference>
<keyword evidence="3" id="KW-0238">DNA-binding</keyword>
<dbReference type="Gene3D" id="1.10.10.10">
    <property type="entry name" value="Winged helix-like DNA-binding domain superfamily/Winged helix DNA-binding domain"/>
    <property type="match status" value="1"/>
</dbReference>
<dbReference type="STRING" id="1296120.A0A1B9GZE9"/>
<reference evidence="9" key="2">
    <citation type="submission" date="2013-12" db="EMBL/GenBank/DDBJ databases">
        <title>Evolution of pathogenesis and genome organization in the Tremellales.</title>
        <authorList>
            <person name="Cuomo C."/>
            <person name="Litvintseva A."/>
            <person name="Heitman J."/>
            <person name="Chen Y."/>
            <person name="Sun S."/>
            <person name="Springer D."/>
            <person name="Dromer F."/>
            <person name="Young S."/>
            <person name="Zeng Q."/>
            <person name="Chapman S."/>
            <person name="Gujja S."/>
            <person name="Saif S."/>
            <person name="Birren B."/>
        </authorList>
    </citation>
    <scope>NUCLEOTIDE SEQUENCE [LARGE SCALE GENOMIC DNA]</scope>
    <source>
        <strain evidence="9">BCC8398</strain>
    </source>
</reference>
<dbReference type="GO" id="GO:0003700">
    <property type="term" value="F:DNA-binding transcription factor activity"/>
    <property type="evidence" value="ECO:0007669"/>
    <property type="project" value="InterPro"/>
</dbReference>
<evidence type="ECO:0000259" key="7">
    <source>
        <dbReference type="SMART" id="SM00415"/>
    </source>
</evidence>
<dbReference type="Pfam" id="PF00447">
    <property type="entry name" value="HSF_DNA-bind"/>
    <property type="match status" value="1"/>
</dbReference>
<feature type="region of interest" description="Disordered" evidence="6">
    <location>
        <begin position="278"/>
        <end position="321"/>
    </location>
</feature>
<feature type="compositionally biased region" description="Basic and acidic residues" evidence="6">
    <location>
        <begin position="606"/>
        <end position="620"/>
    </location>
</feature>
<feature type="domain" description="HSF-type DNA-binding" evidence="7">
    <location>
        <begin position="176"/>
        <end position="279"/>
    </location>
</feature>
<comment type="subcellular location">
    <subcellularLocation>
        <location evidence="1">Nucleus</location>
    </subcellularLocation>
</comment>
<dbReference type="Proteomes" id="UP000092666">
    <property type="component" value="Unassembled WGS sequence"/>
</dbReference>
<name>A0A1B9GZE9_9TREE</name>
<dbReference type="GO" id="GO:0043565">
    <property type="term" value="F:sequence-specific DNA binding"/>
    <property type="evidence" value="ECO:0007669"/>
    <property type="project" value="InterPro"/>
</dbReference>
<dbReference type="AlphaFoldDB" id="A0A1B9GZE9"/>
<keyword evidence="9" id="KW-1185">Reference proteome</keyword>
<feature type="region of interest" description="Disordered" evidence="6">
    <location>
        <begin position="582"/>
        <end position="639"/>
    </location>
</feature>
<feature type="compositionally biased region" description="Low complexity" evidence="6">
    <location>
        <begin position="621"/>
        <end position="637"/>
    </location>
</feature>
<feature type="region of interest" description="Disordered" evidence="6">
    <location>
        <begin position="669"/>
        <end position="688"/>
    </location>
</feature>
<proteinExistence type="inferred from homology"/>
<sequence length="700" mass="76888">MKSSPSCLPPGPRGPGPELAAIPTASSYPPPPSALYRNRSLSNAHWDAKPPMSQSRPYVSPDPSPLDERFHQAHGYVQRPGEPLDRQNNSFPPPLSHHPREFPYPPPFLHGRSGDLPLPQHQTADKAYSTVNVGRRMTYHDASSGGDETDPYFNPVMVAPQRQQRKGKGSKKVEGKQPTFLTKLYGDQPEYNHIIRWDETGEAIIIENPEELADKILPVVYRQSRFASFSRQLNIYGFNRKLSLRHIERGICDPDASTWSHPFLKRDSTKAQILSFKRRVPPRPSQAQKRRMSMSFQDEGLSPTSSEHSVDFHSPPDAYQHHLLPDVDEEKPIFFPPPPRESIVSQPPYAAPDYYAFEQASPGAVEFDYGTPGPGRLSLTMPQCPYDPSRGGLKLEDPSLFHHNFGSKIHEGLAPQSAPANTSSFPIPIKVTQQHVRTRSVQGEPPSAMLYSPSSPYNTESWLSGEVPEPLHGGASFGVKREPSDVQHRGLDGGPTFDANDASTWARRGFADLTTGNLNALRNATLSSSPQSLPNDFGSQGYSYSNGLAVASQSFSALSPESPTTVSPGVYQLGFPFPAPPPTLARPTYASGSPPIPRQGFNKTGADAHTHSQTRQERRSTISSSPYSPRSRASALSVSGSLRTLADRRGSYAPLGGLELKLGDRRVRDAEEEEQALPSASIKLGDSHPFEGILRENAEI</sequence>
<dbReference type="PANTHER" id="PTHR10015:SF427">
    <property type="entry name" value="HEAT SHOCK FACTOR PROTEIN"/>
    <property type="match status" value="1"/>
</dbReference>
<gene>
    <name evidence="8" type="ORF">I316_01621</name>
</gene>
<feature type="region of interest" description="Disordered" evidence="6">
    <location>
        <begin position="1"/>
        <end position="110"/>
    </location>
</feature>
<evidence type="ECO:0000256" key="5">
    <source>
        <dbReference type="RuleBase" id="RU004020"/>
    </source>
</evidence>
<dbReference type="InterPro" id="IPR000232">
    <property type="entry name" value="HSF_DNA-bd"/>
</dbReference>
<dbReference type="SUPFAM" id="SSF46785">
    <property type="entry name" value="Winged helix' DNA-binding domain"/>
    <property type="match status" value="1"/>
</dbReference>
<protein>
    <recommendedName>
        <fullName evidence="7">HSF-type DNA-binding domain-containing protein</fullName>
    </recommendedName>
</protein>
<dbReference type="OrthoDB" id="432483at2759"/>
<dbReference type="SMART" id="SM00415">
    <property type="entry name" value="HSF"/>
    <property type="match status" value="1"/>
</dbReference>
<organism evidence="8 9">
    <name type="scientific">Kwoniella heveanensis BCC8398</name>
    <dbReference type="NCBI Taxonomy" id="1296120"/>
    <lineage>
        <taxon>Eukaryota</taxon>
        <taxon>Fungi</taxon>
        <taxon>Dikarya</taxon>
        <taxon>Basidiomycota</taxon>
        <taxon>Agaricomycotina</taxon>
        <taxon>Tremellomycetes</taxon>
        <taxon>Tremellales</taxon>
        <taxon>Cryptococcaceae</taxon>
        <taxon>Kwoniella</taxon>
    </lineage>
</organism>
<evidence type="ECO:0000313" key="8">
    <source>
        <dbReference type="EMBL" id="OCF36374.1"/>
    </source>
</evidence>
<evidence type="ECO:0000256" key="4">
    <source>
        <dbReference type="ARBA" id="ARBA00023242"/>
    </source>
</evidence>
<evidence type="ECO:0000256" key="2">
    <source>
        <dbReference type="ARBA" id="ARBA00006403"/>
    </source>
</evidence>
<evidence type="ECO:0000313" key="9">
    <source>
        <dbReference type="Proteomes" id="UP000092666"/>
    </source>
</evidence>